<dbReference type="InterPro" id="IPR051676">
    <property type="entry name" value="UPF0053_domain"/>
</dbReference>
<keyword evidence="2" id="KW-1003">Cell membrane</keyword>
<dbReference type="PANTHER" id="PTHR43099">
    <property type="entry name" value="UPF0053 PROTEIN YRKA"/>
    <property type="match status" value="1"/>
</dbReference>
<evidence type="ECO:0000259" key="12">
    <source>
        <dbReference type="PROSITE" id="PS51846"/>
    </source>
</evidence>
<dbReference type="FunFam" id="3.10.580.10:FF:000002">
    <property type="entry name" value="Magnesium/cobalt efflux protein CorC"/>
    <property type="match status" value="1"/>
</dbReference>
<dbReference type="Pfam" id="PF00571">
    <property type="entry name" value="CBS"/>
    <property type="match status" value="2"/>
</dbReference>
<dbReference type="InterPro" id="IPR016169">
    <property type="entry name" value="FAD-bd_PCMH_sub2"/>
</dbReference>
<comment type="subcellular location">
    <subcellularLocation>
        <location evidence="1">Cell membrane</location>
        <topology evidence="1">Multi-pass membrane protein</topology>
    </subcellularLocation>
</comment>
<dbReference type="PROSITE" id="PS51846">
    <property type="entry name" value="CNNM"/>
    <property type="match status" value="1"/>
</dbReference>
<evidence type="ECO:0000256" key="9">
    <source>
        <dbReference type="PROSITE-ProRule" id="PRU01193"/>
    </source>
</evidence>
<keyword evidence="6 8" id="KW-0129">CBS domain</keyword>
<dbReference type="AlphaFoldDB" id="A0A8G2F644"/>
<evidence type="ECO:0000256" key="7">
    <source>
        <dbReference type="ARBA" id="ARBA00023136"/>
    </source>
</evidence>
<dbReference type="SMART" id="SM01091">
    <property type="entry name" value="CorC_HlyC"/>
    <property type="match status" value="1"/>
</dbReference>
<dbReference type="SUPFAM" id="SSF54631">
    <property type="entry name" value="CBS-domain pair"/>
    <property type="match status" value="1"/>
</dbReference>
<dbReference type="PANTHER" id="PTHR43099:SF5">
    <property type="entry name" value="HLYC_CORC FAMILY TRANSPORTER"/>
    <property type="match status" value="1"/>
</dbReference>
<dbReference type="RefSeq" id="WP_092188939.1">
    <property type="nucleotide sequence ID" value="NZ_FOTO01000001.1"/>
</dbReference>
<dbReference type="OrthoDB" id="9798188at2"/>
<proteinExistence type="predicted"/>
<dbReference type="EMBL" id="FOTO01000001">
    <property type="protein sequence ID" value="SFL30853.1"/>
    <property type="molecule type" value="Genomic_DNA"/>
</dbReference>
<dbReference type="Gene3D" id="3.30.465.10">
    <property type="match status" value="1"/>
</dbReference>
<keyword evidence="5 9" id="KW-1133">Transmembrane helix</keyword>
<sequence length="436" mass="48620">MLRSLAFLLLVVLLVLANGFFVASEFALVGVRRSRIATLADSGNRKAKLLLRLIDHLNAYISATQLGITLSSLALGWIGEPAIAELLHPLLEGRVPPAVLHSISFAIAFSLITFLHIVLGELAPKTIALERAEKTALAIALPMEIFYRIFYWPIRLLDWSGTRTVRLLGFTPSATHGSVYTEDELRMLIDASYSSGQIEEEKRRLIRRAFDFNTTEACEAMIPRSEIAALPVTSTLDEVLEAFRIHGYSRLPVYGEDLDDVVGVLFRQDMEPFMSREPGLVFSMTALLHPPAFVPSGKRLGSLLKQMQATRTHLIFVMDEYGGLEGLVTLEDVLEEIVGEINDEYDEEVRSQIVRDGAAFILDGMLAVRDANRKLGLRLPEDEAYTTVAGFLLAQAGRVLEPGDIVPVKDGEFKVERVERRRITRIRFTPEARQTS</sequence>
<name>A0A8G2F644_DESNO</name>
<dbReference type="GO" id="GO:0005886">
    <property type="term" value="C:plasma membrane"/>
    <property type="evidence" value="ECO:0007669"/>
    <property type="project" value="UniProtKB-SubCell"/>
</dbReference>
<accession>A0A8G2F644</accession>
<keyword evidence="3 9" id="KW-0812">Transmembrane</keyword>
<dbReference type="InterPro" id="IPR002550">
    <property type="entry name" value="CNNM"/>
</dbReference>
<dbReference type="PROSITE" id="PS51371">
    <property type="entry name" value="CBS"/>
    <property type="match status" value="2"/>
</dbReference>
<dbReference type="InterPro" id="IPR000644">
    <property type="entry name" value="CBS_dom"/>
</dbReference>
<feature type="transmembrane region" description="Helical" evidence="10">
    <location>
        <begin position="98"/>
        <end position="123"/>
    </location>
</feature>
<keyword evidence="7 9" id="KW-0472">Membrane</keyword>
<dbReference type="SUPFAM" id="SSF56176">
    <property type="entry name" value="FAD-binding/transporter-associated domain-like"/>
    <property type="match status" value="1"/>
</dbReference>
<dbReference type="Pfam" id="PF03471">
    <property type="entry name" value="CorC_HlyC"/>
    <property type="match status" value="1"/>
</dbReference>
<feature type="domain" description="CBS" evidence="11">
    <location>
        <begin position="284"/>
        <end position="344"/>
    </location>
</feature>
<evidence type="ECO:0000256" key="5">
    <source>
        <dbReference type="ARBA" id="ARBA00022989"/>
    </source>
</evidence>
<dbReference type="InterPro" id="IPR005170">
    <property type="entry name" value="Transptr-assoc_dom"/>
</dbReference>
<gene>
    <name evidence="13" type="ORF">SAMN05421830_101505</name>
</gene>
<evidence type="ECO:0000256" key="6">
    <source>
        <dbReference type="ARBA" id="ARBA00023122"/>
    </source>
</evidence>
<feature type="domain" description="CBS" evidence="11">
    <location>
        <begin position="221"/>
        <end position="281"/>
    </location>
</feature>
<evidence type="ECO:0000256" key="10">
    <source>
        <dbReference type="SAM" id="Phobius"/>
    </source>
</evidence>
<evidence type="ECO:0000313" key="13">
    <source>
        <dbReference type="EMBL" id="SFL30853.1"/>
    </source>
</evidence>
<keyword evidence="4" id="KW-0677">Repeat</keyword>
<evidence type="ECO:0000259" key="11">
    <source>
        <dbReference type="PROSITE" id="PS51371"/>
    </source>
</evidence>
<evidence type="ECO:0000256" key="3">
    <source>
        <dbReference type="ARBA" id="ARBA00022692"/>
    </source>
</evidence>
<reference evidence="13 14" key="1">
    <citation type="submission" date="2016-10" db="EMBL/GenBank/DDBJ databases">
        <authorList>
            <person name="Varghese N."/>
            <person name="Submissions S."/>
        </authorList>
    </citation>
    <scope>NUCLEOTIDE SEQUENCE [LARGE SCALE GENOMIC DNA]</scope>
    <source>
        <strain evidence="13 14">DSM 1741</strain>
    </source>
</reference>
<feature type="transmembrane region" description="Helical" evidence="10">
    <location>
        <begin position="57"/>
        <end position="78"/>
    </location>
</feature>
<evidence type="ECO:0000313" key="14">
    <source>
        <dbReference type="Proteomes" id="UP000199581"/>
    </source>
</evidence>
<evidence type="ECO:0000256" key="4">
    <source>
        <dbReference type="ARBA" id="ARBA00022737"/>
    </source>
</evidence>
<evidence type="ECO:0000256" key="2">
    <source>
        <dbReference type="ARBA" id="ARBA00022475"/>
    </source>
</evidence>
<dbReference type="InterPro" id="IPR036318">
    <property type="entry name" value="FAD-bd_PCMH-like_sf"/>
</dbReference>
<dbReference type="GO" id="GO:0050660">
    <property type="term" value="F:flavin adenine dinucleotide binding"/>
    <property type="evidence" value="ECO:0007669"/>
    <property type="project" value="InterPro"/>
</dbReference>
<protein>
    <submittedName>
        <fullName evidence="13">Hemolysin, contains CBS domains</fullName>
    </submittedName>
</protein>
<feature type="domain" description="CNNM transmembrane" evidence="12">
    <location>
        <begin position="1"/>
        <end position="202"/>
    </location>
</feature>
<dbReference type="InterPro" id="IPR044751">
    <property type="entry name" value="Ion_transp-like_CBS"/>
</dbReference>
<keyword evidence="14" id="KW-1185">Reference proteome</keyword>
<dbReference type="Pfam" id="PF01595">
    <property type="entry name" value="CNNM"/>
    <property type="match status" value="1"/>
</dbReference>
<evidence type="ECO:0000256" key="1">
    <source>
        <dbReference type="ARBA" id="ARBA00004651"/>
    </source>
</evidence>
<dbReference type="Proteomes" id="UP000199581">
    <property type="component" value="Unassembled WGS sequence"/>
</dbReference>
<dbReference type="Gene3D" id="3.10.580.10">
    <property type="entry name" value="CBS-domain"/>
    <property type="match status" value="1"/>
</dbReference>
<dbReference type="InterPro" id="IPR046342">
    <property type="entry name" value="CBS_dom_sf"/>
</dbReference>
<organism evidence="13 14">
    <name type="scientific">Desulfomicrobium norvegicum (strain DSM 1741 / NCIMB 8310)</name>
    <name type="common">Desulfovibrio baculatus (strain Norway 4)</name>
    <name type="synonym">Desulfovibrio desulfuricans (strain Norway 4)</name>
    <dbReference type="NCBI Taxonomy" id="52561"/>
    <lineage>
        <taxon>Bacteria</taxon>
        <taxon>Pseudomonadati</taxon>
        <taxon>Thermodesulfobacteriota</taxon>
        <taxon>Desulfovibrionia</taxon>
        <taxon>Desulfovibrionales</taxon>
        <taxon>Desulfomicrobiaceae</taxon>
        <taxon>Desulfomicrobium</taxon>
    </lineage>
</organism>
<feature type="transmembrane region" description="Helical" evidence="10">
    <location>
        <begin position="6"/>
        <end position="29"/>
    </location>
</feature>
<comment type="caution">
    <text evidence="13">The sequence shown here is derived from an EMBL/GenBank/DDBJ whole genome shotgun (WGS) entry which is preliminary data.</text>
</comment>
<dbReference type="CDD" id="cd04590">
    <property type="entry name" value="CBS_pair_CorC_HlyC_assoc"/>
    <property type="match status" value="1"/>
</dbReference>
<evidence type="ECO:0000256" key="8">
    <source>
        <dbReference type="PROSITE-ProRule" id="PRU00703"/>
    </source>
</evidence>